<dbReference type="HAMAP" id="MF_01384">
    <property type="entry name" value="UreD"/>
    <property type="match status" value="1"/>
</dbReference>
<dbReference type="AlphaFoldDB" id="A0A512JMM2"/>
<dbReference type="GO" id="GO:0016151">
    <property type="term" value="F:nickel cation binding"/>
    <property type="evidence" value="ECO:0007669"/>
    <property type="project" value="UniProtKB-UniRule"/>
</dbReference>
<comment type="function">
    <text evidence="3">Required for maturation of urease via the functional incorporation of the urease nickel metallocenter.</text>
</comment>
<dbReference type="Pfam" id="PF01774">
    <property type="entry name" value="UreD"/>
    <property type="match status" value="1"/>
</dbReference>
<evidence type="ECO:0000256" key="3">
    <source>
        <dbReference type="HAMAP-Rule" id="MF_01384"/>
    </source>
</evidence>
<proteinExistence type="inferred from homology"/>
<evidence type="ECO:0000256" key="2">
    <source>
        <dbReference type="ARBA" id="ARBA00023186"/>
    </source>
</evidence>
<dbReference type="PANTHER" id="PTHR33643">
    <property type="entry name" value="UREASE ACCESSORY PROTEIN D"/>
    <property type="match status" value="1"/>
</dbReference>
<comment type="similarity">
    <text evidence="1 3">Belongs to the UreD family.</text>
</comment>
<keyword evidence="5" id="KW-1185">Reference proteome</keyword>
<keyword evidence="3" id="KW-0996">Nickel insertion</keyword>
<keyword evidence="3" id="KW-0963">Cytoplasm</keyword>
<sequence length="273" mass="29220">MAAPPVRQRSQGNVSLTIGDFGGRSRVRDLSEAGPLRLRFPNVGDGTLEGIQVNTAGGVACGDHFETVLDLHPGTAFVLTTTAAEKIYKSDGPTSTIVNRATVAAGATLAWLPQETILFDRSRLRRRFEADLAGDAGLLVVELVAFGRTAHGERLNDAMFEDVWRIRRDGHLTYADTLRFDGPIEAMLARSAICGGARALGTIIDLSPGAESRLDEARALIGEAGQEIEAGASAWNGHLAIRLLGPAIGSLRVHVARFLAAYRGTPMPRVWQT</sequence>
<gene>
    <name evidence="4" type="primary">ureD_1</name>
    <name evidence="3" type="synonym">ureD</name>
    <name evidence="4" type="ORF">MGN01_30700</name>
</gene>
<organism evidence="4 5">
    <name type="scientific">Methylobacterium gnaphalii</name>
    <dbReference type="NCBI Taxonomy" id="1010610"/>
    <lineage>
        <taxon>Bacteria</taxon>
        <taxon>Pseudomonadati</taxon>
        <taxon>Pseudomonadota</taxon>
        <taxon>Alphaproteobacteria</taxon>
        <taxon>Hyphomicrobiales</taxon>
        <taxon>Methylobacteriaceae</taxon>
        <taxon>Methylobacterium</taxon>
    </lineage>
</organism>
<comment type="subunit">
    <text evidence="3">UreD, UreF and UreG form a complex that acts as a GTP-hydrolysis-dependent molecular chaperone, activating the urease apoprotein by helping to assemble the nickel containing metallocenter of UreC. The UreE protein probably delivers the nickel.</text>
</comment>
<dbReference type="EMBL" id="BJZV01000016">
    <property type="protein sequence ID" value="GEP11225.1"/>
    <property type="molecule type" value="Genomic_DNA"/>
</dbReference>
<evidence type="ECO:0000313" key="5">
    <source>
        <dbReference type="Proteomes" id="UP000321750"/>
    </source>
</evidence>
<evidence type="ECO:0000313" key="4">
    <source>
        <dbReference type="EMBL" id="GEP11225.1"/>
    </source>
</evidence>
<dbReference type="GO" id="GO:0005737">
    <property type="term" value="C:cytoplasm"/>
    <property type="evidence" value="ECO:0007669"/>
    <property type="project" value="UniProtKB-SubCell"/>
</dbReference>
<name>A0A512JMM2_9HYPH</name>
<accession>A0A512JMM2</accession>
<comment type="subcellular location">
    <subcellularLocation>
        <location evidence="3">Cytoplasm</location>
    </subcellularLocation>
</comment>
<keyword evidence="2 3" id="KW-0143">Chaperone</keyword>
<dbReference type="InterPro" id="IPR002669">
    <property type="entry name" value="UreD"/>
</dbReference>
<protein>
    <recommendedName>
        <fullName evidence="3">Urease accessory protein UreD</fullName>
    </recommendedName>
</protein>
<dbReference type="Proteomes" id="UP000321750">
    <property type="component" value="Unassembled WGS sequence"/>
</dbReference>
<comment type="caution">
    <text evidence="4">The sequence shown here is derived from an EMBL/GenBank/DDBJ whole genome shotgun (WGS) entry which is preliminary data.</text>
</comment>
<reference evidence="4 5" key="1">
    <citation type="submission" date="2019-07" db="EMBL/GenBank/DDBJ databases">
        <title>Whole genome shotgun sequence of Methylobacterium gnaphalii NBRC 107716.</title>
        <authorList>
            <person name="Hosoyama A."/>
            <person name="Uohara A."/>
            <person name="Ohji S."/>
            <person name="Ichikawa N."/>
        </authorList>
    </citation>
    <scope>NUCLEOTIDE SEQUENCE [LARGE SCALE GENOMIC DNA]</scope>
    <source>
        <strain evidence="4 5">NBRC 107716</strain>
    </source>
</reference>
<evidence type="ECO:0000256" key="1">
    <source>
        <dbReference type="ARBA" id="ARBA00007177"/>
    </source>
</evidence>
<dbReference type="PANTHER" id="PTHR33643:SF1">
    <property type="entry name" value="UREASE ACCESSORY PROTEIN D"/>
    <property type="match status" value="1"/>
</dbReference>